<evidence type="ECO:0000259" key="3">
    <source>
        <dbReference type="Pfam" id="PF14257"/>
    </source>
</evidence>
<sequence>MNASSLPSPRAAARAPRPPRRARRARRAALVPVLAAAVLLGACSAGDDSRSTSDDAGGSSQADRGAGTESGAAPPQEAPAAPSQGPGDDAADGADSGADSGADGTERAPGADAPREPAIIATGTVDLEADDVAEARRDVQRVADEAGGQVVGEETTTDADGEADGSRLELRVPSAVFDETMTALEGVAEVVSASRSLDDVTTQVVDTEARVRAQQASLTRIEALLGEAEDLAEIVSIEAELTRRQSELDGLSAQLAYLQDATAYSTLTVYLERTDDDTEEQTTDDDGFLAGLTDGWDALASFGGGVAVVAGVLLPWVGLALLLALPVAALVRRRRRGRVTGDATSAATATTPEAGAVGTGLPPRP</sequence>
<accession>A0ABU3PYM4</accession>
<keyword evidence="2" id="KW-1133">Transmembrane helix</keyword>
<dbReference type="InterPro" id="IPR025645">
    <property type="entry name" value="DUF4349"/>
</dbReference>
<dbReference type="Proteomes" id="UP001268542">
    <property type="component" value="Unassembled WGS sequence"/>
</dbReference>
<evidence type="ECO:0000256" key="2">
    <source>
        <dbReference type="SAM" id="Phobius"/>
    </source>
</evidence>
<name>A0ABU3PYM4_9ACTN</name>
<reference evidence="4 5" key="1">
    <citation type="submission" date="2023-08" db="EMBL/GenBank/DDBJ databases">
        <title>Nocardioides seae sp. nov., a bacterium isolated from a soil.</title>
        <authorList>
            <person name="Wang X."/>
        </authorList>
    </citation>
    <scope>NUCLEOTIDE SEQUENCE [LARGE SCALE GENOMIC DNA]</scope>
    <source>
        <strain evidence="4 5">YZH12</strain>
    </source>
</reference>
<feature type="transmembrane region" description="Helical" evidence="2">
    <location>
        <begin position="306"/>
        <end position="331"/>
    </location>
</feature>
<protein>
    <submittedName>
        <fullName evidence="4">DUF4349 domain-containing protein</fullName>
    </submittedName>
</protein>
<keyword evidence="2" id="KW-0472">Membrane</keyword>
<dbReference type="Pfam" id="PF14257">
    <property type="entry name" value="DUF4349"/>
    <property type="match status" value="1"/>
</dbReference>
<feature type="compositionally biased region" description="Low complexity" evidence="1">
    <location>
        <begin position="1"/>
        <end position="15"/>
    </location>
</feature>
<proteinExistence type="predicted"/>
<dbReference type="RefSeq" id="WP_315734062.1">
    <property type="nucleotide sequence ID" value="NZ_JAVYII010000006.1"/>
</dbReference>
<feature type="region of interest" description="Disordered" evidence="1">
    <location>
        <begin position="341"/>
        <end position="365"/>
    </location>
</feature>
<organism evidence="4 5">
    <name type="scientific">Nocardioides imazamoxiresistens</name>
    <dbReference type="NCBI Taxonomy" id="3231893"/>
    <lineage>
        <taxon>Bacteria</taxon>
        <taxon>Bacillati</taxon>
        <taxon>Actinomycetota</taxon>
        <taxon>Actinomycetes</taxon>
        <taxon>Propionibacteriales</taxon>
        <taxon>Nocardioidaceae</taxon>
        <taxon>Nocardioides</taxon>
    </lineage>
</organism>
<feature type="domain" description="DUF4349" evidence="3">
    <location>
        <begin position="118"/>
        <end position="326"/>
    </location>
</feature>
<feature type="compositionally biased region" description="Basic residues" evidence="1">
    <location>
        <begin position="17"/>
        <end position="26"/>
    </location>
</feature>
<feature type="region of interest" description="Disordered" evidence="1">
    <location>
        <begin position="1"/>
        <end position="26"/>
    </location>
</feature>
<gene>
    <name evidence="4" type="ORF">RDV89_14870</name>
</gene>
<feature type="region of interest" description="Disordered" evidence="1">
    <location>
        <begin position="44"/>
        <end position="117"/>
    </location>
</feature>
<dbReference type="EMBL" id="JAVYII010000006">
    <property type="protein sequence ID" value="MDT9594365.1"/>
    <property type="molecule type" value="Genomic_DNA"/>
</dbReference>
<keyword evidence="2" id="KW-0812">Transmembrane</keyword>
<evidence type="ECO:0000313" key="4">
    <source>
        <dbReference type="EMBL" id="MDT9594365.1"/>
    </source>
</evidence>
<evidence type="ECO:0000313" key="5">
    <source>
        <dbReference type="Proteomes" id="UP001268542"/>
    </source>
</evidence>
<keyword evidence="5" id="KW-1185">Reference proteome</keyword>
<feature type="compositionally biased region" description="Low complexity" evidence="1">
    <location>
        <begin position="69"/>
        <end position="103"/>
    </location>
</feature>
<evidence type="ECO:0000256" key="1">
    <source>
        <dbReference type="SAM" id="MobiDB-lite"/>
    </source>
</evidence>
<comment type="caution">
    <text evidence="4">The sequence shown here is derived from an EMBL/GenBank/DDBJ whole genome shotgun (WGS) entry which is preliminary data.</text>
</comment>